<comment type="caution">
    <text evidence="2">The sequence shown here is derived from an EMBL/GenBank/DDBJ whole genome shotgun (WGS) entry which is preliminary data.</text>
</comment>
<evidence type="ECO:0000256" key="1">
    <source>
        <dbReference type="SAM" id="MobiDB-lite"/>
    </source>
</evidence>
<dbReference type="AlphaFoldDB" id="A0A7J6XCD1"/>
<proteinExistence type="predicted"/>
<dbReference type="EMBL" id="JABWDY010003306">
    <property type="protein sequence ID" value="KAF5206052.1"/>
    <property type="molecule type" value="Genomic_DNA"/>
</dbReference>
<reference evidence="2 3" key="1">
    <citation type="submission" date="2020-06" db="EMBL/GenBank/DDBJ databases">
        <title>Transcriptomic and genomic resources for Thalictrum thalictroides and T. hernandezii: Facilitating candidate gene discovery in an emerging model plant lineage.</title>
        <authorList>
            <person name="Arias T."/>
            <person name="Riano-Pachon D.M."/>
            <person name="Di Stilio V.S."/>
        </authorList>
    </citation>
    <scope>NUCLEOTIDE SEQUENCE [LARGE SCALE GENOMIC DNA]</scope>
    <source>
        <strain evidence="3">cv. WT478/WT964</strain>
        <tissue evidence="2">Leaves</tissue>
    </source>
</reference>
<name>A0A7J6XCD1_THATH</name>
<protein>
    <submittedName>
        <fullName evidence="2">Uncharacterized protein</fullName>
    </submittedName>
</protein>
<evidence type="ECO:0000313" key="3">
    <source>
        <dbReference type="Proteomes" id="UP000554482"/>
    </source>
</evidence>
<keyword evidence="3" id="KW-1185">Reference proteome</keyword>
<sequence>MAPPQAYLKKVGMEMFALLEETERHKARPTHQPYHVQVQPQPQPHHYGVRNVPRKEPMDFFQAAQLYGGIIILNGHNKKLFP</sequence>
<feature type="compositionally biased region" description="Low complexity" evidence="1">
    <location>
        <begin position="31"/>
        <end position="46"/>
    </location>
</feature>
<feature type="region of interest" description="Disordered" evidence="1">
    <location>
        <begin position="25"/>
        <end position="49"/>
    </location>
</feature>
<gene>
    <name evidence="2" type="ORF">FRX31_004370</name>
</gene>
<accession>A0A7J6XCD1</accession>
<organism evidence="2 3">
    <name type="scientific">Thalictrum thalictroides</name>
    <name type="common">Rue-anemone</name>
    <name type="synonym">Anemone thalictroides</name>
    <dbReference type="NCBI Taxonomy" id="46969"/>
    <lineage>
        <taxon>Eukaryota</taxon>
        <taxon>Viridiplantae</taxon>
        <taxon>Streptophyta</taxon>
        <taxon>Embryophyta</taxon>
        <taxon>Tracheophyta</taxon>
        <taxon>Spermatophyta</taxon>
        <taxon>Magnoliopsida</taxon>
        <taxon>Ranunculales</taxon>
        <taxon>Ranunculaceae</taxon>
        <taxon>Thalictroideae</taxon>
        <taxon>Thalictrum</taxon>
    </lineage>
</organism>
<dbReference type="Proteomes" id="UP000554482">
    <property type="component" value="Unassembled WGS sequence"/>
</dbReference>
<evidence type="ECO:0000313" key="2">
    <source>
        <dbReference type="EMBL" id="KAF5206052.1"/>
    </source>
</evidence>